<dbReference type="InterPro" id="IPR002155">
    <property type="entry name" value="Thiolase"/>
</dbReference>
<feature type="domain" description="Thiolase C-terminal" evidence="7">
    <location>
        <begin position="267"/>
        <end position="387"/>
    </location>
</feature>
<evidence type="ECO:0000256" key="5">
    <source>
        <dbReference type="RuleBase" id="RU003557"/>
    </source>
</evidence>
<dbReference type="Pfam" id="PF00108">
    <property type="entry name" value="Thiolase_N"/>
    <property type="match status" value="1"/>
</dbReference>
<dbReference type="InterPro" id="IPR020617">
    <property type="entry name" value="Thiolase_C"/>
</dbReference>
<dbReference type="NCBIfam" id="TIGR01930">
    <property type="entry name" value="AcCoA-C-Actrans"/>
    <property type="match status" value="1"/>
</dbReference>
<keyword evidence="9" id="KW-1185">Reference proteome</keyword>
<dbReference type="PANTHER" id="PTHR43365">
    <property type="entry name" value="BLR7806 PROTEIN"/>
    <property type="match status" value="1"/>
</dbReference>
<dbReference type="RefSeq" id="WP_189061413.1">
    <property type="nucleotide sequence ID" value="NZ_BMMK01000040.1"/>
</dbReference>
<dbReference type="PANTHER" id="PTHR43365:SF1">
    <property type="entry name" value="ACETYL-COA C-ACYLTRANSFERASE"/>
    <property type="match status" value="1"/>
</dbReference>
<feature type="active site" description="Proton acceptor" evidence="4">
    <location>
        <position position="345"/>
    </location>
</feature>
<evidence type="ECO:0000256" key="1">
    <source>
        <dbReference type="ARBA" id="ARBA00010982"/>
    </source>
</evidence>
<dbReference type="CDD" id="cd00751">
    <property type="entry name" value="thiolase"/>
    <property type="match status" value="1"/>
</dbReference>
<sequence>MRQAVICAAVRTPVGRRRGGLSEVHAVDLGAAALRGLVERTGVDPALVDDVHWGCVTQVGEQAFCVGRQVVLAAGWPESVPAVTVDRQCGSSQQALHQAAAAVVSGQADVVVAGGAEAMTRVPMGANFVNGPGEPFGPAATARYAESLVATGGTFNQGLGAELIAAKWGLSRSRLDEFSLASHARAARAQDSGRFADEIVPVALPGGGTFTTDEGVRRDSTPEAMAGLRPAFRPDGVITAGNSSQISDGAAALLVTTPERAGQLGLTPIVRVAATAVAGDDPVVMLTAPIPATARLLRRAGVDIAEIGAFEVNEAFASVPLAWLAETGADPDRLNPLGGAIALGHPLGASGARLTTTLVHHMRREGIRYGLQTMCEGGGMANATLFELV</sequence>
<gene>
    <name evidence="8" type="primary">fadA</name>
    <name evidence="8" type="ORF">GCM10012275_55870</name>
</gene>
<dbReference type="AlphaFoldDB" id="A0A8J3CJH3"/>
<dbReference type="SUPFAM" id="SSF53901">
    <property type="entry name" value="Thiolase-like"/>
    <property type="match status" value="2"/>
</dbReference>
<feature type="active site" description="Proton acceptor" evidence="4">
    <location>
        <position position="375"/>
    </location>
</feature>
<dbReference type="GO" id="GO:0003988">
    <property type="term" value="F:acetyl-CoA C-acyltransferase activity"/>
    <property type="evidence" value="ECO:0007669"/>
    <property type="project" value="UniProtKB-ARBA"/>
</dbReference>
<dbReference type="PIRSF" id="PIRSF000429">
    <property type="entry name" value="Ac-CoA_Ac_transf"/>
    <property type="match status" value="1"/>
</dbReference>
<evidence type="ECO:0000259" key="7">
    <source>
        <dbReference type="Pfam" id="PF02803"/>
    </source>
</evidence>
<keyword evidence="3 5" id="KW-0012">Acyltransferase</keyword>
<dbReference type="PROSITE" id="PS00737">
    <property type="entry name" value="THIOLASE_2"/>
    <property type="match status" value="1"/>
</dbReference>
<evidence type="ECO:0000313" key="9">
    <source>
        <dbReference type="Proteomes" id="UP000637578"/>
    </source>
</evidence>
<feature type="domain" description="Thiolase N-terminal" evidence="6">
    <location>
        <begin position="5"/>
        <end position="257"/>
    </location>
</feature>
<keyword evidence="2 5" id="KW-0808">Transferase</keyword>
<evidence type="ECO:0000313" key="8">
    <source>
        <dbReference type="EMBL" id="GGM78037.1"/>
    </source>
</evidence>
<comment type="similarity">
    <text evidence="1 5">Belongs to the thiolase-like superfamily. Thiolase family.</text>
</comment>
<reference evidence="8" key="1">
    <citation type="journal article" date="2014" name="Int. J. Syst. Evol. Microbiol.">
        <title>Complete genome sequence of Corynebacterium casei LMG S-19264T (=DSM 44701T), isolated from a smear-ripened cheese.</title>
        <authorList>
            <consortium name="US DOE Joint Genome Institute (JGI-PGF)"/>
            <person name="Walter F."/>
            <person name="Albersmeier A."/>
            <person name="Kalinowski J."/>
            <person name="Ruckert C."/>
        </authorList>
    </citation>
    <scope>NUCLEOTIDE SEQUENCE</scope>
    <source>
        <strain evidence="8">CGMCC 4.5737</strain>
    </source>
</reference>
<organism evidence="8 9">
    <name type="scientific">Longimycelium tulufanense</name>
    <dbReference type="NCBI Taxonomy" id="907463"/>
    <lineage>
        <taxon>Bacteria</taxon>
        <taxon>Bacillati</taxon>
        <taxon>Actinomycetota</taxon>
        <taxon>Actinomycetes</taxon>
        <taxon>Pseudonocardiales</taxon>
        <taxon>Pseudonocardiaceae</taxon>
        <taxon>Longimycelium</taxon>
    </lineage>
</organism>
<accession>A0A8J3CJH3</accession>
<dbReference type="Proteomes" id="UP000637578">
    <property type="component" value="Unassembled WGS sequence"/>
</dbReference>
<feature type="active site" description="Acyl-thioester intermediate" evidence="4">
    <location>
        <position position="89"/>
    </location>
</feature>
<dbReference type="Pfam" id="PF02803">
    <property type="entry name" value="Thiolase_C"/>
    <property type="match status" value="1"/>
</dbReference>
<dbReference type="InterPro" id="IPR016039">
    <property type="entry name" value="Thiolase-like"/>
</dbReference>
<dbReference type="EMBL" id="BMMK01000040">
    <property type="protein sequence ID" value="GGM78037.1"/>
    <property type="molecule type" value="Genomic_DNA"/>
</dbReference>
<evidence type="ECO:0000256" key="4">
    <source>
        <dbReference type="PIRSR" id="PIRSR000429-1"/>
    </source>
</evidence>
<evidence type="ECO:0000259" key="6">
    <source>
        <dbReference type="Pfam" id="PF00108"/>
    </source>
</evidence>
<protein>
    <submittedName>
        <fullName evidence="8">Acetyl-CoA acyltransferase</fullName>
    </submittedName>
</protein>
<comment type="caution">
    <text evidence="8">The sequence shown here is derived from an EMBL/GenBank/DDBJ whole genome shotgun (WGS) entry which is preliminary data.</text>
</comment>
<dbReference type="InterPro" id="IPR020613">
    <property type="entry name" value="Thiolase_CS"/>
</dbReference>
<dbReference type="FunFam" id="3.40.47.10:FF:000010">
    <property type="entry name" value="Acetyl-CoA acetyltransferase (Thiolase)"/>
    <property type="match status" value="1"/>
</dbReference>
<evidence type="ECO:0000256" key="2">
    <source>
        <dbReference type="ARBA" id="ARBA00022679"/>
    </source>
</evidence>
<name>A0A8J3CJH3_9PSEU</name>
<reference evidence="8" key="2">
    <citation type="submission" date="2020-09" db="EMBL/GenBank/DDBJ databases">
        <authorList>
            <person name="Sun Q."/>
            <person name="Zhou Y."/>
        </authorList>
    </citation>
    <scope>NUCLEOTIDE SEQUENCE</scope>
    <source>
        <strain evidence="8">CGMCC 4.5737</strain>
    </source>
</reference>
<dbReference type="InterPro" id="IPR020616">
    <property type="entry name" value="Thiolase_N"/>
</dbReference>
<evidence type="ECO:0000256" key="3">
    <source>
        <dbReference type="ARBA" id="ARBA00023315"/>
    </source>
</evidence>
<dbReference type="Gene3D" id="3.40.47.10">
    <property type="match status" value="1"/>
</dbReference>
<proteinExistence type="inferred from homology"/>